<comment type="caution">
    <text evidence="1">The sequence shown here is derived from an EMBL/GenBank/DDBJ whole genome shotgun (WGS) entry which is preliminary data.</text>
</comment>
<feature type="non-terminal residue" evidence="1">
    <location>
        <position position="1"/>
    </location>
</feature>
<keyword evidence="2" id="KW-1185">Reference proteome</keyword>
<name>A0A3E2HMG8_SCYLI</name>
<proteinExistence type="predicted"/>
<evidence type="ECO:0000313" key="2">
    <source>
        <dbReference type="Proteomes" id="UP000258309"/>
    </source>
</evidence>
<dbReference type="EMBL" id="NCSJ02000019">
    <property type="protein sequence ID" value="RFU34565.1"/>
    <property type="molecule type" value="Genomic_DNA"/>
</dbReference>
<accession>A0A3E2HMG8</accession>
<reference evidence="1 2" key="1">
    <citation type="submission" date="2018-05" db="EMBL/GenBank/DDBJ databases">
        <title>Draft genome sequence of Scytalidium lignicola DSM 105466, a ubiquitous saprotrophic fungus.</title>
        <authorList>
            <person name="Buettner E."/>
            <person name="Gebauer A.M."/>
            <person name="Hofrichter M."/>
            <person name="Liers C."/>
            <person name="Kellner H."/>
        </authorList>
    </citation>
    <scope>NUCLEOTIDE SEQUENCE [LARGE SCALE GENOMIC DNA]</scope>
    <source>
        <strain evidence="1 2">DSM 105466</strain>
    </source>
</reference>
<dbReference type="Proteomes" id="UP000258309">
    <property type="component" value="Unassembled WGS sequence"/>
</dbReference>
<dbReference type="OrthoDB" id="5126078at2759"/>
<evidence type="ECO:0000313" key="1">
    <source>
        <dbReference type="EMBL" id="RFU34565.1"/>
    </source>
</evidence>
<sequence length="205" mass="23137">MASPWVPHGLIQHIGLETPYQNAKHSIDEHGNLKDAEYYTTIALFEDLFHHIIFSSSEYKSNSLVLPSTKSDPNMACDIVTSYIDDDNYHWHFFCFSEVRGSKSATAGTSIRALEEQVLEYCKEYLQEQPPEVNLVYANTLVGASIRSWSYRRGEGNLSGFSDSAEYGNFGCYKDIGEESNRRLLEDTFGYIKKYHSGSSLAAMG</sequence>
<feature type="non-terminal residue" evidence="1">
    <location>
        <position position="205"/>
    </location>
</feature>
<protein>
    <submittedName>
        <fullName evidence="1">Uncharacterized protein</fullName>
    </submittedName>
</protein>
<organism evidence="1 2">
    <name type="scientific">Scytalidium lignicola</name>
    <name type="common">Hyphomycete</name>
    <dbReference type="NCBI Taxonomy" id="5539"/>
    <lineage>
        <taxon>Eukaryota</taxon>
        <taxon>Fungi</taxon>
        <taxon>Dikarya</taxon>
        <taxon>Ascomycota</taxon>
        <taxon>Pezizomycotina</taxon>
        <taxon>Leotiomycetes</taxon>
        <taxon>Leotiomycetes incertae sedis</taxon>
        <taxon>Scytalidium</taxon>
    </lineage>
</organism>
<gene>
    <name evidence="1" type="ORF">B7463_g1761</name>
</gene>
<dbReference type="AlphaFoldDB" id="A0A3E2HMG8"/>
<dbReference type="OMA" id="RCAREDI"/>